<dbReference type="OrthoDB" id="5322896at2759"/>
<comment type="subcellular location">
    <subcellularLocation>
        <location evidence="1">Mitochondrion</location>
    </subcellularLocation>
</comment>
<evidence type="ECO:0000313" key="7">
    <source>
        <dbReference type="Proteomes" id="UP000750334"/>
    </source>
</evidence>
<protein>
    <submittedName>
        <fullName evidence="6">ATP synthase complex assembly protein atp12</fullName>
    </submittedName>
</protein>
<accession>A0A9P6WET4</accession>
<keyword evidence="7" id="KW-1185">Reference proteome</keyword>
<evidence type="ECO:0000256" key="1">
    <source>
        <dbReference type="ARBA" id="ARBA00004173"/>
    </source>
</evidence>
<dbReference type="GO" id="GO:0033615">
    <property type="term" value="P:mitochondrial proton-transporting ATP synthase complex assembly"/>
    <property type="evidence" value="ECO:0007669"/>
    <property type="project" value="TreeGrafter"/>
</dbReference>
<evidence type="ECO:0000256" key="3">
    <source>
        <dbReference type="ARBA" id="ARBA00022946"/>
    </source>
</evidence>
<sequence>MISFALKCNRSHLIAKSRLQIRSISSIKPLLNSQNSSPLGVDRSIESNVKYETNRLAKNGKKFWNAVTLSVTHDKLIQLELDGKAIKTPLGNKIVFDENKKLLALLLQKEWETIPDSSVKQHALPLTSLVSRCIDLENTNGVNGDLELRAKIGGDRDAINKDLLRYLDTDTLLVFSPNAEYEGALRTAQNDMYLPIIKAVEEYLTANFSKDHKHIDLRVLDADIHGLRGNIQNDTTKAAATNYLNSLSLWNLAVFEKTVLSTKSFICAILLLENKAQFNVSNNLKYSVDDIVRASTLETIYQTERWGEVEDTHDIGKRNIKRNVNAAALVAFNKK</sequence>
<comment type="caution">
    <text evidence="6">The sequence shown here is derived from an EMBL/GenBank/DDBJ whole genome shotgun (WGS) entry which is preliminary data.</text>
</comment>
<evidence type="ECO:0000256" key="5">
    <source>
        <dbReference type="ARBA" id="ARBA00023186"/>
    </source>
</evidence>
<name>A0A9P6WET4_MAUEX</name>
<dbReference type="InterPro" id="IPR011419">
    <property type="entry name" value="ATP12_ATP_synth-F1-assembly"/>
</dbReference>
<dbReference type="Pfam" id="PF07542">
    <property type="entry name" value="ATP12"/>
    <property type="match status" value="1"/>
</dbReference>
<keyword evidence="5" id="KW-0143">Chaperone</keyword>
<dbReference type="SUPFAM" id="SSF160909">
    <property type="entry name" value="ATP12-like"/>
    <property type="match status" value="1"/>
</dbReference>
<evidence type="ECO:0000256" key="4">
    <source>
        <dbReference type="ARBA" id="ARBA00023128"/>
    </source>
</evidence>
<dbReference type="Gene3D" id="1.10.3580.10">
    <property type="entry name" value="ATP12 ATPase"/>
    <property type="match status" value="1"/>
</dbReference>
<keyword evidence="4" id="KW-0496">Mitochondrion</keyword>
<dbReference type="AlphaFoldDB" id="A0A9P6WET4"/>
<dbReference type="Proteomes" id="UP000750334">
    <property type="component" value="Unassembled WGS sequence"/>
</dbReference>
<dbReference type="PANTHER" id="PTHR21013">
    <property type="entry name" value="ATP SYNTHASE MITOCHONDRIAL F1 COMPLEX ASSEMBLY FACTOR 2/ATP12 PROTEIN, MITOCHONDRIAL PRECURSOR"/>
    <property type="match status" value="1"/>
</dbReference>
<proteinExistence type="inferred from homology"/>
<dbReference type="InterPro" id="IPR042272">
    <property type="entry name" value="ATP12_ATP_synth-F1-assembly_N"/>
</dbReference>
<dbReference type="PANTHER" id="PTHR21013:SF10">
    <property type="entry name" value="ATP SYNTHASE MITOCHONDRIAL F1 COMPLEX ASSEMBLY FACTOR 2"/>
    <property type="match status" value="1"/>
</dbReference>
<dbReference type="EMBL" id="PUHR01000002">
    <property type="protein sequence ID" value="KAG0672463.1"/>
    <property type="molecule type" value="Genomic_DNA"/>
</dbReference>
<reference evidence="6 7" key="1">
    <citation type="submission" date="2020-11" db="EMBL/GenBank/DDBJ databases">
        <title>Kefir isolates.</title>
        <authorList>
            <person name="Marcisauskas S."/>
            <person name="Kim Y."/>
            <person name="Blasche S."/>
        </authorList>
    </citation>
    <scope>NUCLEOTIDE SEQUENCE [LARGE SCALE GENOMIC DNA]</scope>
    <source>
        <strain evidence="6 7">OG2</strain>
    </source>
</reference>
<dbReference type="Gene3D" id="3.30.2180.10">
    <property type="entry name" value="ATP12-like"/>
    <property type="match status" value="1"/>
</dbReference>
<evidence type="ECO:0000313" key="6">
    <source>
        <dbReference type="EMBL" id="KAG0672463.1"/>
    </source>
</evidence>
<organism evidence="6 7">
    <name type="scientific">Maudiozyma exigua</name>
    <name type="common">Yeast</name>
    <name type="synonym">Kazachstania exigua</name>
    <dbReference type="NCBI Taxonomy" id="34358"/>
    <lineage>
        <taxon>Eukaryota</taxon>
        <taxon>Fungi</taxon>
        <taxon>Dikarya</taxon>
        <taxon>Ascomycota</taxon>
        <taxon>Saccharomycotina</taxon>
        <taxon>Saccharomycetes</taxon>
        <taxon>Saccharomycetales</taxon>
        <taxon>Saccharomycetaceae</taxon>
        <taxon>Maudiozyma</taxon>
    </lineage>
</organism>
<gene>
    <name evidence="6" type="primary">ATP12</name>
    <name evidence="6" type="ORF">C6P45_001925</name>
</gene>
<keyword evidence="3" id="KW-0809">Transit peptide</keyword>
<comment type="similarity">
    <text evidence="2">Belongs to the ATP12 family.</text>
</comment>
<evidence type="ECO:0000256" key="2">
    <source>
        <dbReference type="ARBA" id="ARBA00008231"/>
    </source>
</evidence>
<dbReference type="GO" id="GO:0005739">
    <property type="term" value="C:mitochondrion"/>
    <property type="evidence" value="ECO:0007669"/>
    <property type="project" value="UniProtKB-SubCell"/>
</dbReference>
<dbReference type="InterPro" id="IPR023335">
    <property type="entry name" value="ATP12_ortho_dom_sf"/>
</dbReference>